<proteinExistence type="predicted"/>
<organism evidence="1 2">
    <name type="scientific">Daldinia eschscholtzii</name>
    <dbReference type="NCBI Taxonomy" id="292717"/>
    <lineage>
        <taxon>Eukaryota</taxon>
        <taxon>Fungi</taxon>
        <taxon>Dikarya</taxon>
        <taxon>Ascomycota</taxon>
        <taxon>Pezizomycotina</taxon>
        <taxon>Sordariomycetes</taxon>
        <taxon>Xylariomycetidae</taxon>
        <taxon>Xylariales</taxon>
        <taxon>Hypoxylaceae</taxon>
        <taxon>Daldinia</taxon>
    </lineage>
</organism>
<gene>
    <name evidence="1" type="ORF">Daesc_009673</name>
</gene>
<protein>
    <recommendedName>
        <fullName evidence="3">F-box domain-containing protein</fullName>
    </recommendedName>
</protein>
<reference evidence="1 2" key="1">
    <citation type="journal article" date="2024" name="Front Chem Biol">
        <title>Unveiling the potential of Daldinia eschscholtzii MFLUCC 19-0629 through bioactivity and bioinformatics studies for enhanced sustainable agriculture production.</title>
        <authorList>
            <person name="Brooks S."/>
            <person name="Weaver J.A."/>
            <person name="Klomchit A."/>
            <person name="Alharthi S.A."/>
            <person name="Onlamun T."/>
            <person name="Nurani R."/>
            <person name="Vong T.K."/>
            <person name="Alberti F."/>
            <person name="Greco C."/>
        </authorList>
    </citation>
    <scope>NUCLEOTIDE SEQUENCE [LARGE SCALE GENOMIC DNA]</scope>
    <source>
        <strain evidence="1">MFLUCC 19-0629</strain>
    </source>
</reference>
<comment type="caution">
    <text evidence="1">The sequence shown here is derived from an EMBL/GenBank/DDBJ whole genome shotgun (WGS) entry which is preliminary data.</text>
</comment>
<keyword evidence="2" id="KW-1185">Reference proteome</keyword>
<sequence>MGKFGSRSIAFRRKAPPIRYYSPTKYWNGPFRFFDLPPELRDNILKLILLDWDSTTKDAVHLFLTNKRIYTEAASIFYYEVLLDNMHLKGTADPFLAGSLTAVTPRLHVRNLIIRFLMKEQMYLFGESYGTALREMAERGKLQSLRLEIGSRFPCYEFWGFEDELFTYDDVRVVAGKAKGTVIKAPLFVTKEPFQNFLKFLEESKIPKITLFVDAEDHSKFWCLFHRSHPSGKKCDGEWKGNARVLKIGWSSLVRALKGAEPVAPVQKDC</sequence>
<dbReference type="AlphaFoldDB" id="A0AAX6MAB5"/>
<evidence type="ECO:0008006" key="3">
    <source>
        <dbReference type="Google" id="ProtNLM"/>
    </source>
</evidence>
<dbReference type="Proteomes" id="UP001369815">
    <property type="component" value="Unassembled WGS sequence"/>
</dbReference>
<name>A0AAX6MAB5_9PEZI</name>
<evidence type="ECO:0000313" key="1">
    <source>
        <dbReference type="EMBL" id="KAK6949590.1"/>
    </source>
</evidence>
<dbReference type="EMBL" id="JBANMG010000009">
    <property type="protein sequence ID" value="KAK6949590.1"/>
    <property type="molecule type" value="Genomic_DNA"/>
</dbReference>
<accession>A0AAX6MAB5</accession>
<evidence type="ECO:0000313" key="2">
    <source>
        <dbReference type="Proteomes" id="UP001369815"/>
    </source>
</evidence>